<evidence type="ECO:0000256" key="1">
    <source>
        <dbReference type="SAM" id="MobiDB-lite"/>
    </source>
</evidence>
<name>A0AAW2BVI5_9ROSI</name>
<sequence length="105" mass="11651">MGRPECPGRVRGVGFGITPSGRNATNLLQFALTSSSSRTTLRILELETSYEQLRKQVAQSEARHREELAQSEARHQQQMADMMTSATPENAAEGRFIAAFLKTQL</sequence>
<reference evidence="2 3" key="1">
    <citation type="submission" date="2024-01" db="EMBL/GenBank/DDBJ databases">
        <title>A telomere-to-telomere, gap-free genome of sweet tea (Lithocarpus litseifolius).</title>
        <authorList>
            <person name="Zhou J."/>
        </authorList>
    </citation>
    <scope>NUCLEOTIDE SEQUENCE [LARGE SCALE GENOMIC DNA]</scope>
    <source>
        <strain evidence="2">Zhou-2022a</strain>
        <tissue evidence="2">Leaf</tissue>
    </source>
</reference>
<dbReference type="Proteomes" id="UP001459277">
    <property type="component" value="Unassembled WGS sequence"/>
</dbReference>
<protein>
    <submittedName>
        <fullName evidence="2">Uncharacterized protein</fullName>
    </submittedName>
</protein>
<feature type="region of interest" description="Disordered" evidence="1">
    <location>
        <begin position="57"/>
        <end position="85"/>
    </location>
</feature>
<keyword evidence="3" id="KW-1185">Reference proteome</keyword>
<dbReference type="AlphaFoldDB" id="A0AAW2BVI5"/>
<gene>
    <name evidence="2" type="ORF">SO802_029712</name>
</gene>
<feature type="compositionally biased region" description="Basic and acidic residues" evidence="1">
    <location>
        <begin position="61"/>
        <end position="75"/>
    </location>
</feature>
<dbReference type="EMBL" id="JAZDWU010000010">
    <property type="protein sequence ID" value="KAK9989473.1"/>
    <property type="molecule type" value="Genomic_DNA"/>
</dbReference>
<comment type="caution">
    <text evidence="2">The sequence shown here is derived from an EMBL/GenBank/DDBJ whole genome shotgun (WGS) entry which is preliminary data.</text>
</comment>
<proteinExistence type="predicted"/>
<accession>A0AAW2BVI5</accession>
<organism evidence="2 3">
    <name type="scientific">Lithocarpus litseifolius</name>
    <dbReference type="NCBI Taxonomy" id="425828"/>
    <lineage>
        <taxon>Eukaryota</taxon>
        <taxon>Viridiplantae</taxon>
        <taxon>Streptophyta</taxon>
        <taxon>Embryophyta</taxon>
        <taxon>Tracheophyta</taxon>
        <taxon>Spermatophyta</taxon>
        <taxon>Magnoliopsida</taxon>
        <taxon>eudicotyledons</taxon>
        <taxon>Gunneridae</taxon>
        <taxon>Pentapetalae</taxon>
        <taxon>rosids</taxon>
        <taxon>fabids</taxon>
        <taxon>Fagales</taxon>
        <taxon>Fagaceae</taxon>
        <taxon>Lithocarpus</taxon>
    </lineage>
</organism>
<evidence type="ECO:0000313" key="2">
    <source>
        <dbReference type="EMBL" id="KAK9989473.1"/>
    </source>
</evidence>
<evidence type="ECO:0000313" key="3">
    <source>
        <dbReference type="Proteomes" id="UP001459277"/>
    </source>
</evidence>
<feature type="compositionally biased region" description="Polar residues" evidence="1">
    <location>
        <begin position="76"/>
        <end position="85"/>
    </location>
</feature>